<gene>
    <name evidence="1" type="ORF">OESDEN_09912</name>
</gene>
<reference evidence="1 2" key="1">
    <citation type="submission" date="2014-03" db="EMBL/GenBank/DDBJ databases">
        <title>Draft genome of the hookworm Oesophagostomum dentatum.</title>
        <authorList>
            <person name="Mitreva M."/>
        </authorList>
    </citation>
    <scope>NUCLEOTIDE SEQUENCE [LARGE SCALE GENOMIC DNA]</scope>
    <source>
        <strain evidence="1 2">OD-Hann</strain>
    </source>
</reference>
<proteinExistence type="predicted"/>
<keyword evidence="2" id="KW-1185">Reference proteome</keyword>
<protein>
    <submittedName>
        <fullName evidence="1">Uncharacterized protein</fullName>
    </submittedName>
</protein>
<sequence length="93" mass="10360">MLLSHLDKELLSFEVLKKFGIAPAKSEPVNPEGYKDRTCIRTYNPSTFGPLDQFAPLRTFEEEVMMDSSDAGNAEILENLKGALGFFPRSPPP</sequence>
<dbReference type="OrthoDB" id="5875802at2759"/>
<name>A0A0B1T4D3_OESDE</name>
<accession>A0A0B1T4D3</accession>
<dbReference type="Proteomes" id="UP000053660">
    <property type="component" value="Unassembled WGS sequence"/>
</dbReference>
<organism evidence="1 2">
    <name type="scientific">Oesophagostomum dentatum</name>
    <name type="common">Nodular worm</name>
    <dbReference type="NCBI Taxonomy" id="61180"/>
    <lineage>
        <taxon>Eukaryota</taxon>
        <taxon>Metazoa</taxon>
        <taxon>Ecdysozoa</taxon>
        <taxon>Nematoda</taxon>
        <taxon>Chromadorea</taxon>
        <taxon>Rhabditida</taxon>
        <taxon>Rhabditina</taxon>
        <taxon>Rhabditomorpha</taxon>
        <taxon>Strongyloidea</taxon>
        <taxon>Strongylidae</taxon>
        <taxon>Oesophagostomum</taxon>
    </lineage>
</organism>
<dbReference type="AlphaFoldDB" id="A0A0B1T4D3"/>
<evidence type="ECO:0000313" key="2">
    <source>
        <dbReference type="Proteomes" id="UP000053660"/>
    </source>
</evidence>
<evidence type="ECO:0000313" key="1">
    <source>
        <dbReference type="EMBL" id="KHJ90245.1"/>
    </source>
</evidence>
<dbReference type="EMBL" id="KN553230">
    <property type="protein sequence ID" value="KHJ90245.1"/>
    <property type="molecule type" value="Genomic_DNA"/>
</dbReference>